<dbReference type="PROSITE" id="PS50082">
    <property type="entry name" value="WD_REPEATS_2"/>
    <property type="match status" value="2"/>
</dbReference>
<dbReference type="Pfam" id="PF00400">
    <property type="entry name" value="WD40"/>
    <property type="match status" value="2"/>
</dbReference>
<dbReference type="GO" id="GO:0034314">
    <property type="term" value="P:Arp2/3 complex-mediated actin nucleation"/>
    <property type="evidence" value="ECO:0007669"/>
    <property type="project" value="InterPro"/>
</dbReference>
<keyword evidence="4 10" id="KW-0853">WD repeat</keyword>
<reference evidence="11 12" key="1">
    <citation type="submission" date="2012-05" db="EMBL/GenBank/DDBJ databases">
        <title>Recombination and specialization in a pathogen metapopulation.</title>
        <authorList>
            <person name="Gardiner A."/>
            <person name="Kemen E."/>
            <person name="Schultz-Larsen T."/>
            <person name="MacLean D."/>
            <person name="Van Oosterhout C."/>
            <person name="Jones J.D.G."/>
        </authorList>
    </citation>
    <scope>NUCLEOTIDE SEQUENCE [LARGE SCALE GENOMIC DNA]</scope>
    <source>
        <strain evidence="11 12">Ac Nc2</strain>
    </source>
</reference>
<dbReference type="InterPro" id="IPR001680">
    <property type="entry name" value="WD40_rpt"/>
</dbReference>
<dbReference type="GO" id="GO:0005885">
    <property type="term" value="C:Arp2/3 protein complex"/>
    <property type="evidence" value="ECO:0007669"/>
    <property type="project" value="InterPro"/>
</dbReference>
<dbReference type="PANTHER" id="PTHR10709">
    <property type="entry name" value="ACTIN-RELATED PROTEIN 2/3 COMPLEX SUBUNIT 1"/>
    <property type="match status" value="1"/>
</dbReference>
<evidence type="ECO:0000256" key="4">
    <source>
        <dbReference type="ARBA" id="ARBA00022574"/>
    </source>
</evidence>
<keyword evidence="3" id="KW-0963">Cytoplasm</keyword>
<evidence type="ECO:0000256" key="7">
    <source>
        <dbReference type="ARBA" id="ARBA00023212"/>
    </source>
</evidence>
<dbReference type="SMART" id="SM00320">
    <property type="entry name" value="WD40"/>
    <property type="match status" value="6"/>
</dbReference>
<dbReference type="AlphaFoldDB" id="A0A024G815"/>
<keyword evidence="12" id="KW-1185">Reference proteome</keyword>
<evidence type="ECO:0000256" key="10">
    <source>
        <dbReference type="PROSITE-ProRule" id="PRU00221"/>
    </source>
</evidence>
<comment type="similarity">
    <text evidence="2">Belongs to the WD repeat ARPC1 family.</text>
</comment>
<feature type="repeat" description="WD" evidence="10">
    <location>
        <begin position="143"/>
        <end position="175"/>
    </location>
</feature>
<dbReference type="STRING" id="65357.A0A024G815"/>
<name>A0A024G815_9STRA</name>
<dbReference type="InterPro" id="IPR036322">
    <property type="entry name" value="WD40_repeat_dom_sf"/>
</dbReference>
<comment type="subcellular location">
    <subcellularLocation>
        <location evidence="1">Cytoplasm</location>
        <location evidence="1">Cytoskeleton</location>
    </subcellularLocation>
</comment>
<dbReference type="InParanoid" id="A0A024G815"/>
<evidence type="ECO:0000256" key="5">
    <source>
        <dbReference type="ARBA" id="ARBA00022737"/>
    </source>
</evidence>
<dbReference type="Proteomes" id="UP000053237">
    <property type="component" value="Unassembled WGS sequence"/>
</dbReference>
<dbReference type="InterPro" id="IPR015943">
    <property type="entry name" value="WD40/YVTN_repeat-like_dom_sf"/>
</dbReference>
<dbReference type="Gene3D" id="2.130.10.10">
    <property type="entry name" value="YVTN repeat-like/Quinoprotein amine dehydrogenase"/>
    <property type="match status" value="1"/>
</dbReference>
<gene>
    <name evidence="11" type="ORF">BN9_032310</name>
</gene>
<keyword evidence="5" id="KW-0677">Repeat</keyword>
<evidence type="ECO:0000313" key="11">
    <source>
        <dbReference type="EMBL" id="CCI42447.1"/>
    </source>
</evidence>
<evidence type="ECO:0000256" key="8">
    <source>
        <dbReference type="ARBA" id="ARBA00041244"/>
    </source>
</evidence>
<dbReference type="PANTHER" id="PTHR10709:SF2">
    <property type="entry name" value="ACTIN-RELATED PROTEIN 2_3 COMPLEX SUBUNIT"/>
    <property type="match status" value="1"/>
</dbReference>
<dbReference type="SUPFAM" id="SSF50978">
    <property type="entry name" value="WD40 repeat-like"/>
    <property type="match status" value="1"/>
</dbReference>
<comment type="caution">
    <text evidence="11">The sequence shown here is derived from an EMBL/GenBank/DDBJ whole genome shotgun (WGS) entry which is preliminary data.</text>
</comment>
<accession>A0A024G815</accession>
<keyword evidence="7" id="KW-0206">Cytoskeleton</keyword>
<keyword evidence="6" id="KW-0009">Actin-binding</keyword>
<proteinExistence type="inferred from homology"/>
<feature type="repeat" description="WD" evidence="10">
    <location>
        <begin position="52"/>
        <end position="93"/>
    </location>
</feature>
<evidence type="ECO:0000256" key="3">
    <source>
        <dbReference type="ARBA" id="ARBA00022490"/>
    </source>
</evidence>
<evidence type="ECO:0000256" key="6">
    <source>
        <dbReference type="ARBA" id="ARBA00023203"/>
    </source>
</evidence>
<protein>
    <recommendedName>
        <fullName evidence="8">Arp2/3 complex 41 kDa subunit</fullName>
    </recommendedName>
    <alternativeName>
        <fullName evidence="9">p41-ARC</fullName>
    </alternativeName>
</protein>
<dbReference type="GO" id="GO:0051015">
    <property type="term" value="F:actin filament binding"/>
    <property type="evidence" value="ECO:0007669"/>
    <property type="project" value="TreeGrafter"/>
</dbReference>
<sequence length="385" mass="43129">MTNSWHLNEGITCHTWNKDRSKVAICPNTSEIWIYSNCREVNVAKWRREAILSEHDMVVTGLDWSPVNDMIVSCSHDRSAYVWQYEKSTRKWKPLMVVLRITRAAIDVKWSPNGKKFAVSSSAKCVAVCYYQPSENWWISKHIKKHKSTVTTLAWHPNSQLLVTGSTDLKCRIFSAHIAEVDEILDVGPFPSIGPFGEILAEFDHANAWINSVVWSPAGDRVAFAGHGSSVHFVHFGVAGEPPTIQSIRFRHLPLNTLLFLSNDVLVGGGSDFNVLLFSSDTNGFWSLTDLLDKKSSDSAPKSEKGGFNAARSMWESKVVRGQSSEATQQDKGMLWTKHESAITDIRPYSAEKKTITEFSTSALDGKIVLWKLDDLAVNMSKLNL</sequence>
<evidence type="ECO:0000256" key="2">
    <source>
        <dbReference type="ARBA" id="ARBA00006260"/>
    </source>
</evidence>
<evidence type="ECO:0000256" key="9">
    <source>
        <dbReference type="ARBA" id="ARBA00041789"/>
    </source>
</evidence>
<dbReference type="PROSITE" id="PS50294">
    <property type="entry name" value="WD_REPEATS_REGION"/>
    <property type="match status" value="2"/>
</dbReference>
<evidence type="ECO:0000313" key="12">
    <source>
        <dbReference type="Proteomes" id="UP000053237"/>
    </source>
</evidence>
<dbReference type="InterPro" id="IPR017383">
    <property type="entry name" value="ARPC1"/>
</dbReference>
<organism evidence="11 12">
    <name type="scientific">Albugo candida</name>
    <dbReference type="NCBI Taxonomy" id="65357"/>
    <lineage>
        <taxon>Eukaryota</taxon>
        <taxon>Sar</taxon>
        <taxon>Stramenopiles</taxon>
        <taxon>Oomycota</taxon>
        <taxon>Peronosporomycetes</taxon>
        <taxon>Albuginales</taxon>
        <taxon>Albuginaceae</taxon>
        <taxon>Albugo</taxon>
    </lineage>
</organism>
<dbReference type="OrthoDB" id="406844at2759"/>
<dbReference type="EMBL" id="CAIX01000034">
    <property type="protein sequence ID" value="CCI42447.1"/>
    <property type="molecule type" value="Genomic_DNA"/>
</dbReference>
<evidence type="ECO:0000256" key="1">
    <source>
        <dbReference type="ARBA" id="ARBA00004245"/>
    </source>
</evidence>